<dbReference type="RefSeq" id="WP_109216861.1">
    <property type="nucleotide sequence ID" value="NZ_CABMEW010000030.1"/>
</dbReference>
<keyword evidence="3" id="KW-1185">Reference proteome</keyword>
<keyword evidence="1" id="KW-0812">Transmembrane</keyword>
<dbReference type="AlphaFoldDB" id="A0A2V1JP18"/>
<proteinExistence type="predicted"/>
<comment type="caution">
    <text evidence="2">The sequence shown here is derived from an EMBL/GenBank/DDBJ whole genome shotgun (WGS) entry which is preliminary data.</text>
</comment>
<sequence length="149" mass="17614">MRNRFQQFMYGRYGMDQLNRFLSTVALIVLVVSIFVRRPIVEIVALALLFWCYYRMFSRNVSKRAAENQKYLNFKYRVVCKVKKGKYGRSAGSASFAQKRAQMKYRQEQKKIYRFFACPNCAQKVRVPKGKGKICITCPKCKTEFIKRS</sequence>
<name>A0A2V1JP18_EUBRA</name>
<reference evidence="2 3" key="1">
    <citation type="submission" date="2014-09" db="EMBL/GenBank/DDBJ databases">
        <title>Butyrate-producing bacteria isolated from human gut.</title>
        <authorList>
            <person name="Zhang Q."/>
            <person name="Zhao L."/>
        </authorList>
    </citation>
    <scope>NUCLEOTIDE SEQUENCE [LARGE SCALE GENOMIC DNA]</scope>
    <source>
        <strain evidence="2 3">21</strain>
    </source>
</reference>
<gene>
    <name evidence="2" type="ORF">LG34_16060</name>
</gene>
<evidence type="ECO:0008006" key="4">
    <source>
        <dbReference type="Google" id="ProtNLM"/>
    </source>
</evidence>
<dbReference type="Proteomes" id="UP000245288">
    <property type="component" value="Unassembled WGS sequence"/>
</dbReference>
<evidence type="ECO:0000313" key="3">
    <source>
        <dbReference type="Proteomes" id="UP000245288"/>
    </source>
</evidence>
<protein>
    <recommendedName>
        <fullName evidence="4">Zn-finger containing protein</fullName>
    </recommendedName>
</protein>
<keyword evidence="1" id="KW-0472">Membrane</keyword>
<evidence type="ECO:0000313" key="2">
    <source>
        <dbReference type="EMBL" id="PWE85414.1"/>
    </source>
</evidence>
<evidence type="ECO:0000256" key="1">
    <source>
        <dbReference type="SAM" id="Phobius"/>
    </source>
</evidence>
<feature type="transmembrane region" description="Helical" evidence="1">
    <location>
        <begin position="21"/>
        <end position="37"/>
    </location>
</feature>
<organism evidence="2 3">
    <name type="scientific">Eubacterium ramulus</name>
    <dbReference type="NCBI Taxonomy" id="39490"/>
    <lineage>
        <taxon>Bacteria</taxon>
        <taxon>Bacillati</taxon>
        <taxon>Bacillota</taxon>
        <taxon>Clostridia</taxon>
        <taxon>Eubacteriales</taxon>
        <taxon>Eubacteriaceae</taxon>
        <taxon>Eubacterium</taxon>
    </lineage>
</organism>
<keyword evidence="1" id="KW-1133">Transmembrane helix</keyword>
<accession>A0A2V1JP18</accession>
<feature type="transmembrane region" description="Helical" evidence="1">
    <location>
        <begin position="43"/>
        <end position="61"/>
    </location>
</feature>
<dbReference type="EMBL" id="JRFU01000205">
    <property type="protein sequence ID" value="PWE85414.1"/>
    <property type="molecule type" value="Genomic_DNA"/>
</dbReference>
<dbReference type="OrthoDB" id="3174166at2"/>